<evidence type="ECO:0000313" key="12">
    <source>
        <dbReference type="EMBL" id="VVG70466.1"/>
    </source>
</evidence>
<dbReference type="AlphaFoldDB" id="A0A5E5P1A4"/>
<evidence type="ECO:0000256" key="9">
    <source>
        <dbReference type="ARBA" id="ARBA00048173"/>
    </source>
</evidence>
<dbReference type="SUPFAM" id="SSF50494">
    <property type="entry name" value="Trypsin-like serine proteases"/>
    <property type="match status" value="1"/>
</dbReference>
<keyword evidence="3" id="KW-0548">Nucleotidyltransferase</keyword>
<evidence type="ECO:0000256" key="1">
    <source>
        <dbReference type="ARBA" id="ARBA00012493"/>
    </source>
</evidence>
<dbReference type="InterPro" id="IPR009003">
    <property type="entry name" value="Peptidase_S1_PA"/>
</dbReference>
<keyword evidence="5" id="KW-0460">Magnesium</keyword>
<evidence type="ECO:0000313" key="13">
    <source>
        <dbReference type="Proteomes" id="UP000364291"/>
    </source>
</evidence>
<dbReference type="PRINTS" id="PR00866">
    <property type="entry name" value="RNADNAPOLMS"/>
</dbReference>
<evidence type="ECO:0000259" key="11">
    <source>
        <dbReference type="PROSITE" id="PS50878"/>
    </source>
</evidence>
<dbReference type="EC" id="2.7.7.49" evidence="1"/>
<dbReference type="GO" id="GO:0051607">
    <property type="term" value="P:defense response to virus"/>
    <property type="evidence" value="ECO:0007669"/>
    <property type="project" value="UniProtKB-KW"/>
</dbReference>
<dbReference type="PANTHER" id="PTHR34047:SF7">
    <property type="entry name" value="RNA-DIRECTED DNA POLYMERASE"/>
    <property type="match status" value="1"/>
</dbReference>
<dbReference type="SUPFAM" id="SSF56672">
    <property type="entry name" value="DNA/RNA polymerases"/>
    <property type="match status" value="1"/>
</dbReference>
<dbReference type="PANTHER" id="PTHR34047">
    <property type="entry name" value="NUCLEAR INTRON MATURASE 1, MITOCHONDRIAL-RELATED"/>
    <property type="match status" value="1"/>
</dbReference>
<keyword evidence="7" id="KW-0051">Antiviral defense</keyword>
<feature type="region of interest" description="Disordered" evidence="10">
    <location>
        <begin position="618"/>
        <end position="642"/>
    </location>
</feature>
<dbReference type="GO" id="GO:0046872">
    <property type="term" value="F:metal ion binding"/>
    <property type="evidence" value="ECO:0007669"/>
    <property type="project" value="UniProtKB-KW"/>
</dbReference>
<dbReference type="Proteomes" id="UP000364291">
    <property type="component" value="Unassembled WGS sequence"/>
</dbReference>
<name>A0A5E5P1A4_9BURK</name>
<keyword evidence="2" id="KW-0808">Transferase</keyword>
<dbReference type="InterPro" id="IPR000477">
    <property type="entry name" value="RT_dom"/>
</dbReference>
<evidence type="ECO:0000256" key="8">
    <source>
        <dbReference type="ARBA" id="ARBA00034120"/>
    </source>
</evidence>
<dbReference type="RefSeq" id="WP_150728579.1">
    <property type="nucleotide sequence ID" value="NZ_CABPSX010000002.1"/>
</dbReference>
<sequence length="642" mass="71624">MNTPNTILIQALVENQDLMDAWERMDVHVFSTGVLGVPYEQVQKILYPHPPYRAFLMAKRSGGFRLIREPRRRLKVLQEKVLAHLYERAGTPKPCAHAFIKDRSIVTNARRHLERRPTFVLNLDLEAFFPSISFYRVRGVLKKPPFNYSHEVATVLAQMCVVGNELPQGAPTSPFLSNQVCRSMDRDLMALAKRHRATYTRYADDITFSFSAPTRAALPSNICTFDSGVVTLGQELVGIINQHNFQINPSKTRMSTRRRRMEVTGIVINEFANVKRIFIDKIRGALHAWDRYGYAAAQAAWEQRVTNGTTLAYEKRPWKRQTRTGQTPALKNVLWGKLLYVRMVRGDSDAIYTRLAEKYNRLVARERDGNADFAASTLPVEAIVRNVEDAERAVFVVEWAADYQPPVPGQPTMVGGQGTAFAYKQRNRLITCDHVFRAEGEYQLGDGPNAQEIPFTTDINEAAVQGLNVTAIDPVSGQRWPLRVVHRHAHRDLALLEFEGAPPDHRHFSGMEAPINRHAPTHLIGFPNWNNGRRANIEPAIVTARFPRTGLQRFEINQLIRKGNSGGPVVDELFRVAGVAQQGAQQDAGNNECLCVLELDAWLAQYDADVAAPADVPAAEPAAPAAAAEAPAAPVAPAEPAA</sequence>
<keyword evidence="6" id="KW-0695">RNA-directed DNA polymerase</keyword>
<dbReference type="PROSITE" id="PS50878">
    <property type="entry name" value="RT_POL"/>
    <property type="match status" value="1"/>
</dbReference>
<proteinExistence type="inferred from homology"/>
<evidence type="ECO:0000256" key="2">
    <source>
        <dbReference type="ARBA" id="ARBA00022679"/>
    </source>
</evidence>
<dbReference type="GO" id="GO:0003723">
    <property type="term" value="F:RNA binding"/>
    <property type="evidence" value="ECO:0007669"/>
    <property type="project" value="InterPro"/>
</dbReference>
<dbReference type="InterPro" id="IPR043502">
    <property type="entry name" value="DNA/RNA_pol_sf"/>
</dbReference>
<dbReference type="InterPro" id="IPR043504">
    <property type="entry name" value="Peptidase_S1_PA_chymotrypsin"/>
</dbReference>
<evidence type="ECO:0000256" key="4">
    <source>
        <dbReference type="ARBA" id="ARBA00022723"/>
    </source>
</evidence>
<dbReference type="CDD" id="cd03487">
    <property type="entry name" value="RT_Bac_retron_II"/>
    <property type="match status" value="1"/>
</dbReference>
<dbReference type="OrthoDB" id="7055795at2"/>
<protein>
    <recommendedName>
        <fullName evidence="1">RNA-directed DNA polymerase</fullName>
        <ecNumber evidence="1">2.7.7.49</ecNumber>
    </recommendedName>
</protein>
<evidence type="ECO:0000256" key="10">
    <source>
        <dbReference type="SAM" id="MobiDB-lite"/>
    </source>
</evidence>
<dbReference type="InterPro" id="IPR000123">
    <property type="entry name" value="Reverse_transcriptase_msDNA"/>
</dbReference>
<dbReference type="GO" id="GO:0003964">
    <property type="term" value="F:RNA-directed DNA polymerase activity"/>
    <property type="evidence" value="ECO:0007669"/>
    <property type="project" value="UniProtKB-KW"/>
</dbReference>
<dbReference type="Gene3D" id="2.40.10.10">
    <property type="entry name" value="Trypsin-like serine proteases"/>
    <property type="match status" value="2"/>
</dbReference>
<organism evidence="12 13">
    <name type="scientific">Pandoraea apista</name>
    <dbReference type="NCBI Taxonomy" id="93218"/>
    <lineage>
        <taxon>Bacteria</taxon>
        <taxon>Pseudomonadati</taxon>
        <taxon>Pseudomonadota</taxon>
        <taxon>Betaproteobacteria</taxon>
        <taxon>Burkholderiales</taxon>
        <taxon>Burkholderiaceae</taxon>
        <taxon>Pandoraea</taxon>
    </lineage>
</organism>
<dbReference type="Pfam" id="PF13365">
    <property type="entry name" value="Trypsin_2"/>
    <property type="match status" value="1"/>
</dbReference>
<feature type="domain" description="Reverse transcriptase" evidence="11">
    <location>
        <begin position="38"/>
        <end position="268"/>
    </location>
</feature>
<evidence type="ECO:0000256" key="7">
    <source>
        <dbReference type="ARBA" id="ARBA00023118"/>
    </source>
</evidence>
<reference evidence="12 13" key="1">
    <citation type="submission" date="2019-08" db="EMBL/GenBank/DDBJ databases">
        <authorList>
            <person name="Peeters C."/>
        </authorList>
    </citation>
    <scope>NUCLEOTIDE SEQUENCE [LARGE SCALE GENOMIC DNA]</scope>
    <source>
        <strain evidence="12 13">LMG 18089</strain>
    </source>
</reference>
<dbReference type="Pfam" id="PF00078">
    <property type="entry name" value="RVT_1"/>
    <property type="match status" value="1"/>
</dbReference>
<gene>
    <name evidence="12" type="ORF">PAP18089_01426</name>
</gene>
<accession>A0A5E5P1A4</accession>
<comment type="catalytic activity">
    <reaction evidence="9">
        <text>DNA(n) + a 2'-deoxyribonucleoside 5'-triphosphate = DNA(n+1) + diphosphate</text>
        <dbReference type="Rhea" id="RHEA:22508"/>
        <dbReference type="Rhea" id="RHEA-COMP:17339"/>
        <dbReference type="Rhea" id="RHEA-COMP:17340"/>
        <dbReference type="ChEBI" id="CHEBI:33019"/>
        <dbReference type="ChEBI" id="CHEBI:61560"/>
        <dbReference type="ChEBI" id="CHEBI:173112"/>
        <dbReference type="EC" id="2.7.7.49"/>
    </reaction>
</comment>
<dbReference type="EMBL" id="CABPSX010000002">
    <property type="protein sequence ID" value="VVG70466.1"/>
    <property type="molecule type" value="Genomic_DNA"/>
</dbReference>
<keyword evidence="4" id="KW-0479">Metal-binding</keyword>
<evidence type="ECO:0000256" key="5">
    <source>
        <dbReference type="ARBA" id="ARBA00022842"/>
    </source>
</evidence>
<evidence type="ECO:0000256" key="3">
    <source>
        <dbReference type="ARBA" id="ARBA00022695"/>
    </source>
</evidence>
<comment type="similarity">
    <text evidence="8">Belongs to the bacterial reverse transcriptase family.</text>
</comment>
<evidence type="ECO:0000256" key="6">
    <source>
        <dbReference type="ARBA" id="ARBA00022918"/>
    </source>
</evidence>
<dbReference type="InterPro" id="IPR051083">
    <property type="entry name" value="GrpII_Intron_Splice-Mob/Def"/>
</dbReference>